<dbReference type="EMBL" id="BMGJ01000004">
    <property type="protein sequence ID" value="GGD60083.1"/>
    <property type="molecule type" value="Genomic_DNA"/>
</dbReference>
<proteinExistence type="predicted"/>
<dbReference type="PANTHER" id="PTHR34219">
    <property type="entry name" value="IRON-REGULATED INNER MEMBRANE PROTEIN-RELATED"/>
    <property type="match status" value="1"/>
</dbReference>
<name>A0ABQ1RA05_9ALTE</name>
<dbReference type="Proteomes" id="UP000614272">
    <property type="component" value="Unassembled WGS sequence"/>
</dbReference>
<protein>
    <recommendedName>
        <fullName evidence="4">Peptidase</fullName>
    </recommendedName>
</protein>
<comment type="caution">
    <text evidence="2">The sequence shown here is derived from an EMBL/GenBank/DDBJ whole genome shotgun (WGS) entry which is preliminary data.</text>
</comment>
<dbReference type="RefSeq" id="WP_099034808.1">
    <property type="nucleotide sequence ID" value="NZ_BMGJ01000004.1"/>
</dbReference>
<dbReference type="InterPro" id="IPR005625">
    <property type="entry name" value="PepSY-ass_TM"/>
</dbReference>
<feature type="transmembrane region" description="Helical" evidence="1">
    <location>
        <begin position="317"/>
        <end position="342"/>
    </location>
</feature>
<keyword evidence="1" id="KW-0812">Transmembrane</keyword>
<evidence type="ECO:0008006" key="4">
    <source>
        <dbReference type="Google" id="ProtNLM"/>
    </source>
</evidence>
<gene>
    <name evidence="2" type="ORF">GCM10011357_14150</name>
</gene>
<feature type="transmembrane region" description="Helical" evidence="1">
    <location>
        <begin position="186"/>
        <end position="205"/>
    </location>
</feature>
<feature type="transmembrane region" description="Helical" evidence="1">
    <location>
        <begin position="12"/>
        <end position="36"/>
    </location>
</feature>
<keyword evidence="1" id="KW-0472">Membrane</keyword>
<feature type="transmembrane region" description="Helical" evidence="1">
    <location>
        <begin position="132"/>
        <end position="152"/>
    </location>
</feature>
<reference evidence="3" key="1">
    <citation type="journal article" date="2019" name="Int. J. Syst. Evol. Microbiol.">
        <title>The Global Catalogue of Microorganisms (GCM) 10K type strain sequencing project: providing services to taxonomists for standard genome sequencing and annotation.</title>
        <authorList>
            <consortium name="The Broad Institute Genomics Platform"/>
            <consortium name="The Broad Institute Genome Sequencing Center for Infectious Disease"/>
            <person name="Wu L."/>
            <person name="Ma J."/>
        </authorList>
    </citation>
    <scope>NUCLEOTIDE SEQUENCE [LARGE SCALE GENOMIC DNA]</scope>
    <source>
        <strain evidence="3">CGMCC 1.12923</strain>
    </source>
</reference>
<evidence type="ECO:0000313" key="3">
    <source>
        <dbReference type="Proteomes" id="UP000614272"/>
    </source>
</evidence>
<keyword evidence="3" id="KW-1185">Reference proteome</keyword>
<keyword evidence="1" id="KW-1133">Transmembrane helix</keyword>
<organism evidence="2 3">
    <name type="scientific">Lacimicrobium alkaliphilum</name>
    <dbReference type="NCBI Taxonomy" id="1526571"/>
    <lineage>
        <taxon>Bacteria</taxon>
        <taxon>Pseudomonadati</taxon>
        <taxon>Pseudomonadota</taxon>
        <taxon>Gammaproteobacteria</taxon>
        <taxon>Alteromonadales</taxon>
        <taxon>Alteromonadaceae</taxon>
        <taxon>Lacimicrobium</taxon>
    </lineage>
</organism>
<accession>A0ABQ1RA05</accession>
<evidence type="ECO:0000256" key="1">
    <source>
        <dbReference type="SAM" id="Phobius"/>
    </source>
</evidence>
<evidence type="ECO:0000313" key="2">
    <source>
        <dbReference type="EMBL" id="GGD60083.1"/>
    </source>
</evidence>
<dbReference type="Pfam" id="PF03929">
    <property type="entry name" value="PepSY_TM"/>
    <property type="match status" value="1"/>
</dbReference>
<sequence>MRQTLKRLNQFTHTWLGLLLSLWVLLMAVTGTVLYYKPALLKLTYPALELETPVSQAQAARQLDQLSSPLTQGYAYMPTDNAPWLEVVDQDKTHWYFGHSGMLLKRERHGDLIDIFVSLHHDLMLGGTGKDLLGIFGLASVLLVVTGLIRWWPRHGFSRRHFTVHWFSLKTRKGLQTLSELHKVSAALMAIPILVILATGSAIIYSQPVNKMLVSLLPASGTQPVIPSPVPYATDWQDRFNVAKALFDDASPRLVYLSRDRMRLKFDDEWHPNGRSYLGFSPQSGDLIELESVRQTAQGNRLSHTIYPLHVAAVGGLFYLIVSTVAGLTLIILPVTGIAYYLKRRAYQTAR</sequence>